<dbReference type="SUPFAM" id="SSF55729">
    <property type="entry name" value="Acyl-CoA N-acyltransferases (Nat)"/>
    <property type="match status" value="1"/>
</dbReference>
<comment type="caution">
    <text evidence="4">The sequence shown here is derived from an EMBL/GenBank/DDBJ whole genome shotgun (WGS) entry which is preliminary data.</text>
</comment>
<dbReference type="OrthoDB" id="9800604at2"/>
<dbReference type="RefSeq" id="WP_127704114.1">
    <property type="nucleotide sequence ID" value="NZ_SACK01000002.1"/>
</dbReference>
<dbReference type="CDD" id="cd04301">
    <property type="entry name" value="NAT_SF"/>
    <property type="match status" value="1"/>
</dbReference>
<dbReference type="GO" id="GO:0016747">
    <property type="term" value="F:acyltransferase activity, transferring groups other than amino-acyl groups"/>
    <property type="evidence" value="ECO:0007669"/>
    <property type="project" value="InterPro"/>
</dbReference>
<protein>
    <submittedName>
        <fullName evidence="4">GNAT family N-acetyltransferase</fullName>
    </submittedName>
</protein>
<dbReference type="Gene3D" id="3.40.630.30">
    <property type="match status" value="1"/>
</dbReference>
<dbReference type="PROSITE" id="PS51186">
    <property type="entry name" value="GNAT"/>
    <property type="match status" value="1"/>
</dbReference>
<dbReference type="InterPro" id="IPR000182">
    <property type="entry name" value="GNAT_dom"/>
</dbReference>
<evidence type="ECO:0000256" key="1">
    <source>
        <dbReference type="ARBA" id="ARBA00022679"/>
    </source>
</evidence>
<evidence type="ECO:0000313" key="4">
    <source>
        <dbReference type="EMBL" id="RVU01749.1"/>
    </source>
</evidence>
<evidence type="ECO:0000313" key="5">
    <source>
        <dbReference type="Proteomes" id="UP000282759"/>
    </source>
</evidence>
<keyword evidence="1 4" id="KW-0808">Transferase</keyword>
<dbReference type="PANTHER" id="PTHR43877">
    <property type="entry name" value="AMINOALKYLPHOSPHONATE N-ACETYLTRANSFERASE-RELATED-RELATED"/>
    <property type="match status" value="1"/>
</dbReference>
<name>A0A3S2VNS4_9SPHI</name>
<dbReference type="AlphaFoldDB" id="A0A3S2VNS4"/>
<evidence type="ECO:0000256" key="2">
    <source>
        <dbReference type="ARBA" id="ARBA00023315"/>
    </source>
</evidence>
<dbReference type="EMBL" id="SACK01000002">
    <property type="protein sequence ID" value="RVU01749.1"/>
    <property type="molecule type" value="Genomic_DNA"/>
</dbReference>
<feature type="domain" description="N-acetyltransferase" evidence="3">
    <location>
        <begin position="2"/>
        <end position="164"/>
    </location>
</feature>
<dbReference type="InterPro" id="IPR016181">
    <property type="entry name" value="Acyl_CoA_acyltransferase"/>
</dbReference>
<sequence length="164" mass="19012">MYFIREANINDAETIRQLAEETWWPTYSPILEAEQIKFMLADIYSTEKLAEQIAYNKQTYLLLIEDNVPVGFAAFSPREDNPTVYKLHKLYCLPAMQGKGYGRALIAEVEKRVKAAGFSALDLNVNRYNKAKGLYDKMGFKVIYEEDIPIGPYFMNDFVMRKEL</sequence>
<dbReference type="PANTHER" id="PTHR43877:SF2">
    <property type="entry name" value="AMINOALKYLPHOSPHONATE N-ACETYLTRANSFERASE-RELATED"/>
    <property type="match status" value="1"/>
</dbReference>
<organism evidence="4 5">
    <name type="scientific">Mucilaginibacter limnophilus</name>
    <dbReference type="NCBI Taxonomy" id="1932778"/>
    <lineage>
        <taxon>Bacteria</taxon>
        <taxon>Pseudomonadati</taxon>
        <taxon>Bacteroidota</taxon>
        <taxon>Sphingobacteriia</taxon>
        <taxon>Sphingobacteriales</taxon>
        <taxon>Sphingobacteriaceae</taxon>
        <taxon>Mucilaginibacter</taxon>
    </lineage>
</organism>
<gene>
    <name evidence="4" type="ORF">EOD41_07255</name>
</gene>
<dbReference type="InterPro" id="IPR050832">
    <property type="entry name" value="Bact_Acetyltransf"/>
</dbReference>
<accession>A0A3S2VNS4</accession>
<keyword evidence="2" id="KW-0012">Acyltransferase</keyword>
<dbReference type="Pfam" id="PF00583">
    <property type="entry name" value="Acetyltransf_1"/>
    <property type="match status" value="1"/>
</dbReference>
<reference evidence="4 5" key="1">
    <citation type="submission" date="2019-01" db="EMBL/GenBank/DDBJ databases">
        <authorList>
            <person name="Chen W.-M."/>
        </authorList>
    </citation>
    <scope>NUCLEOTIDE SEQUENCE [LARGE SCALE GENOMIC DNA]</scope>
    <source>
        <strain evidence="4 5">YBJ-36</strain>
    </source>
</reference>
<proteinExistence type="predicted"/>
<evidence type="ECO:0000259" key="3">
    <source>
        <dbReference type="PROSITE" id="PS51186"/>
    </source>
</evidence>
<dbReference type="Proteomes" id="UP000282759">
    <property type="component" value="Unassembled WGS sequence"/>
</dbReference>
<keyword evidence="5" id="KW-1185">Reference proteome</keyword>